<accession>A0A1J5RLW2</accession>
<organism evidence="1">
    <name type="scientific">mine drainage metagenome</name>
    <dbReference type="NCBI Taxonomy" id="410659"/>
    <lineage>
        <taxon>unclassified sequences</taxon>
        <taxon>metagenomes</taxon>
        <taxon>ecological metagenomes</taxon>
    </lineage>
</organism>
<sequence length="132" mass="14323">MPRRLLRWFAPALAALATLAAFPTPAAADVPKPVIIIAKPGSKCLAPPEVMRRTHMSMLLHQRENTLRLGERGAKVSLEGCIECHASKTNDSVLGSNQNFCQTCHAYVAVKIDCFECHQPKTGMVKTAGSKP</sequence>
<name>A0A1J5RLW2_9ZZZZ</name>
<dbReference type="InterPro" id="IPR036280">
    <property type="entry name" value="Multihaem_cyt_sf"/>
</dbReference>
<dbReference type="AlphaFoldDB" id="A0A1J5RLW2"/>
<protein>
    <submittedName>
        <fullName evidence="1">Uncharacterized protein</fullName>
    </submittedName>
</protein>
<dbReference type="SUPFAM" id="SSF48695">
    <property type="entry name" value="Multiheme cytochromes"/>
    <property type="match status" value="1"/>
</dbReference>
<reference evidence="1" key="1">
    <citation type="submission" date="2016-10" db="EMBL/GenBank/DDBJ databases">
        <title>Sequence of Gallionella enrichment culture.</title>
        <authorList>
            <person name="Poehlein A."/>
            <person name="Muehling M."/>
            <person name="Daniel R."/>
        </authorList>
    </citation>
    <scope>NUCLEOTIDE SEQUENCE</scope>
</reference>
<dbReference type="EMBL" id="MLJW01000289">
    <property type="protein sequence ID" value="OIQ90515.1"/>
    <property type="molecule type" value="Genomic_DNA"/>
</dbReference>
<comment type="caution">
    <text evidence="1">The sequence shown here is derived from an EMBL/GenBank/DDBJ whole genome shotgun (WGS) entry which is preliminary data.</text>
</comment>
<gene>
    <name evidence="1" type="ORF">GALL_275950</name>
</gene>
<evidence type="ECO:0000313" key="1">
    <source>
        <dbReference type="EMBL" id="OIQ90515.1"/>
    </source>
</evidence>
<proteinExistence type="predicted"/>